<evidence type="ECO:0000256" key="1">
    <source>
        <dbReference type="ARBA" id="ARBA00010617"/>
    </source>
</evidence>
<keyword evidence="3" id="KW-0560">Oxidoreductase</keyword>
<name>A0A2K0U087_TRIHA</name>
<dbReference type="SUPFAM" id="SSF48264">
    <property type="entry name" value="Cytochrome P450"/>
    <property type="match status" value="1"/>
</dbReference>
<dbReference type="InterPro" id="IPR050364">
    <property type="entry name" value="Cytochrome_P450_fung"/>
</dbReference>
<dbReference type="GO" id="GO:0016705">
    <property type="term" value="F:oxidoreductase activity, acting on paired donors, with incorporation or reduction of molecular oxygen"/>
    <property type="evidence" value="ECO:0007669"/>
    <property type="project" value="InterPro"/>
</dbReference>
<keyword evidence="4" id="KW-0408">Iron</keyword>
<dbReference type="EMBL" id="MTYI01000135">
    <property type="protein sequence ID" value="PNP51185.1"/>
    <property type="molecule type" value="Genomic_DNA"/>
</dbReference>
<organism evidence="5 6">
    <name type="scientific">Trichoderma harzianum</name>
    <name type="common">Hypocrea lixii</name>
    <dbReference type="NCBI Taxonomy" id="5544"/>
    <lineage>
        <taxon>Eukaryota</taxon>
        <taxon>Fungi</taxon>
        <taxon>Dikarya</taxon>
        <taxon>Ascomycota</taxon>
        <taxon>Pezizomycotina</taxon>
        <taxon>Sordariomycetes</taxon>
        <taxon>Hypocreomycetidae</taxon>
        <taxon>Hypocreales</taxon>
        <taxon>Hypocreaceae</taxon>
        <taxon>Trichoderma</taxon>
    </lineage>
</organism>
<dbReference type="PRINTS" id="PR00463">
    <property type="entry name" value="EP450I"/>
</dbReference>
<dbReference type="InterPro" id="IPR001128">
    <property type="entry name" value="Cyt_P450"/>
</dbReference>
<dbReference type="InterPro" id="IPR036396">
    <property type="entry name" value="Cyt_P450_sf"/>
</dbReference>
<accession>A0A2K0U087</accession>
<evidence type="ECO:0000313" key="5">
    <source>
        <dbReference type="EMBL" id="PNP51185.1"/>
    </source>
</evidence>
<evidence type="ECO:0008006" key="7">
    <source>
        <dbReference type="Google" id="ProtNLM"/>
    </source>
</evidence>
<dbReference type="GO" id="GO:0004497">
    <property type="term" value="F:monooxygenase activity"/>
    <property type="evidence" value="ECO:0007669"/>
    <property type="project" value="InterPro"/>
</dbReference>
<dbReference type="PANTHER" id="PTHR46300">
    <property type="entry name" value="P450, PUTATIVE (EUROFUNG)-RELATED-RELATED"/>
    <property type="match status" value="1"/>
</dbReference>
<keyword evidence="2" id="KW-0479">Metal-binding</keyword>
<dbReference type="Proteomes" id="UP000236290">
    <property type="component" value="Unassembled WGS sequence"/>
</dbReference>
<dbReference type="PANTHER" id="PTHR46300:SF9">
    <property type="entry name" value="P450, PUTATIVE-RELATED"/>
    <property type="match status" value="1"/>
</dbReference>
<evidence type="ECO:0000313" key="6">
    <source>
        <dbReference type="Proteomes" id="UP000236290"/>
    </source>
</evidence>
<dbReference type="OrthoDB" id="1055148at2759"/>
<sequence length="348" mass="38976">MLSSTAFAVLLERILRDSVQHLLIGALSLPVIYVLVNEFIHKNARIPHMNGPKGLPLLGNIWDIRVNAAEKYRQWAKQYGDVYQIMLGNIPVVVVNSASAAKSVFGSNAQTLSSRPELYTFHKVLSDTAGTTIGTSPYSDSLKRRRKGAASALNRPSVATYVPHLEVESKDFIKELFEYGNAGQTPVDPMPMIQRLSLSLALTLNWGTRLKTQKDDLFGEITHVEEEVSKFRSTTGNLQDYIPILRLNPINFHSSKAREMRDRRDRYLTDLNNDLDERIATGTHQPCIQANVILDKEAKLSKDELTSISLTMLSGGLDTVTTQVAWFVALLSQHPEIQEKAIVEIRKH</sequence>
<comment type="similarity">
    <text evidence="1">Belongs to the cytochrome P450 family.</text>
</comment>
<dbReference type="AlphaFoldDB" id="A0A2K0U087"/>
<evidence type="ECO:0000256" key="4">
    <source>
        <dbReference type="ARBA" id="ARBA00023004"/>
    </source>
</evidence>
<dbReference type="GO" id="GO:0005506">
    <property type="term" value="F:iron ion binding"/>
    <property type="evidence" value="ECO:0007669"/>
    <property type="project" value="InterPro"/>
</dbReference>
<dbReference type="Gene3D" id="1.10.630.10">
    <property type="entry name" value="Cytochrome P450"/>
    <property type="match status" value="1"/>
</dbReference>
<dbReference type="GO" id="GO:0020037">
    <property type="term" value="F:heme binding"/>
    <property type="evidence" value="ECO:0007669"/>
    <property type="project" value="InterPro"/>
</dbReference>
<protein>
    <recommendedName>
        <fullName evidence="7">Cytochrome P450</fullName>
    </recommendedName>
</protein>
<evidence type="ECO:0000256" key="3">
    <source>
        <dbReference type="ARBA" id="ARBA00023002"/>
    </source>
</evidence>
<proteinExistence type="inferred from homology"/>
<gene>
    <name evidence="5" type="ORF">THARTR1_08172</name>
</gene>
<dbReference type="InterPro" id="IPR002401">
    <property type="entry name" value="Cyt_P450_E_grp-I"/>
</dbReference>
<reference evidence="5 6" key="1">
    <citation type="submission" date="2017-02" db="EMBL/GenBank/DDBJ databases">
        <title>Genomes of Trichoderma spp. with biocontrol activity.</title>
        <authorList>
            <person name="Gardiner D."/>
            <person name="Kazan K."/>
            <person name="Vos C."/>
            <person name="Harvey P."/>
        </authorList>
    </citation>
    <scope>NUCLEOTIDE SEQUENCE [LARGE SCALE GENOMIC DNA]</scope>
    <source>
        <strain evidence="5 6">Tr1</strain>
    </source>
</reference>
<comment type="caution">
    <text evidence="5">The sequence shown here is derived from an EMBL/GenBank/DDBJ whole genome shotgun (WGS) entry which is preliminary data.</text>
</comment>
<evidence type="ECO:0000256" key="2">
    <source>
        <dbReference type="ARBA" id="ARBA00022723"/>
    </source>
</evidence>
<dbReference type="Pfam" id="PF00067">
    <property type="entry name" value="p450"/>
    <property type="match status" value="1"/>
</dbReference>